<keyword evidence="7 10" id="KW-0067">ATP-binding</keyword>
<evidence type="ECO:0000256" key="7">
    <source>
        <dbReference type="ARBA" id="ARBA00022840"/>
    </source>
</evidence>
<comment type="similarity">
    <text evidence="1">Belongs to the protein kinase superfamily. CAMK Ser/Thr protein kinase family. NIM1 subfamily.</text>
</comment>
<evidence type="ECO:0000256" key="4">
    <source>
        <dbReference type="ARBA" id="ARBA00022679"/>
    </source>
</evidence>
<dbReference type="Proteomes" id="UP001497472">
    <property type="component" value="Unassembled WGS sequence"/>
</dbReference>
<dbReference type="GO" id="GO:0004674">
    <property type="term" value="F:protein serine/threonine kinase activity"/>
    <property type="evidence" value="ECO:0007669"/>
    <property type="project" value="UniProtKB-KW"/>
</dbReference>
<evidence type="ECO:0000256" key="1">
    <source>
        <dbReference type="ARBA" id="ARBA00010791"/>
    </source>
</evidence>
<evidence type="ECO:0000256" key="9">
    <source>
        <dbReference type="ARBA" id="ARBA00048679"/>
    </source>
</evidence>
<dbReference type="InterPro" id="IPR017441">
    <property type="entry name" value="Protein_kinase_ATP_BS"/>
</dbReference>
<proteinExistence type="inferred from homology"/>
<comment type="catalytic activity">
    <reaction evidence="8">
        <text>L-threonyl-[protein] + ATP = O-phospho-L-threonyl-[protein] + ADP + H(+)</text>
        <dbReference type="Rhea" id="RHEA:46608"/>
        <dbReference type="Rhea" id="RHEA-COMP:11060"/>
        <dbReference type="Rhea" id="RHEA-COMP:11605"/>
        <dbReference type="ChEBI" id="CHEBI:15378"/>
        <dbReference type="ChEBI" id="CHEBI:30013"/>
        <dbReference type="ChEBI" id="CHEBI:30616"/>
        <dbReference type="ChEBI" id="CHEBI:61977"/>
        <dbReference type="ChEBI" id="CHEBI:456216"/>
        <dbReference type="EC" id="2.7.11.1"/>
    </reaction>
</comment>
<organism evidence="14 15">
    <name type="scientific">Leptosia nina</name>
    <dbReference type="NCBI Taxonomy" id="320188"/>
    <lineage>
        <taxon>Eukaryota</taxon>
        <taxon>Metazoa</taxon>
        <taxon>Ecdysozoa</taxon>
        <taxon>Arthropoda</taxon>
        <taxon>Hexapoda</taxon>
        <taxon>Insecta</taxon>
        <taxon>Pterygota</taxon>
        <taxon>Neoptera</taxon>
        <taxon>Endopterygota</taxon>
        <taxon>Lepidoptera</taxon>
        <taxon>Glossata</taxon>
        <taxon>Ditrysia</taxon>
        <taxon>Papilionoidea</taxon>
        <taxon>Pieridae</taxon>
        <taxon>Pierinae</taxon>
        <taxon>Leptosia</taxon>
    </lineage>
</organism>
<dbReference type="FunFam" id="1.10.510.10:FF:000571">
    <property type="entry name" value="Maternal embryonic leucine zipper kinase"/>
    <property type="match status" value="1"/>
</dbReference>
<feature type="region of interest" description="Disordered" evidence="12">
    <location>
        <begin position="303"/>
        <end position="333"/>
    </location>
</feature>
<evidence type="ECO:0000256" key="5">
    <source>
        <dbReference type="ARBA" id="ARBA00022741"/>
    </source>
</evidence>
<evidence type="ECO:0000313" key="15">
    <source>
        <dbReference type="Proteomes" id="UP001497472"/>
    </source>
</evidence>
<feature type="domain" description="Protein kinase" evidence="13">
    <location>
        <begin position="50"/>
        <end position="306"/>
    </location>
</feature>
<evidence type="ECO:0000313" key="14">
    <source>
        <dbReference type="EMBL" id="CAK1549309.1"/>
    </source>
</evidence>
<dbReference type="InterPro" id="IPR011009">
    <property type="entry name" value="Kinase-like_dom_sf"/>
</dbReference>
<evidence type="ECO:0000256" key="2">
    <source>
        <dbReference type="ARBA" id="ARBA00012513"/>
    </source>
</evidence>
<evidence type="ECO:0000256" key="11">
    <source>
        <dbReference type="RuleBase" id="RU000304"/>
    </source>
</evidence>
<evidence type="ECO:0000256" key="8">
    <source>
        <dbReference type="ARBA" id="ARBA00047899"/>
    </source>
</evidence>
<keyword evidence="15" id="KW-1185">Reference proteome</keyword>
<comment type="caution">
    <text evidence="14">The sequence shown here is derived from an EMBL/GenBank/DDBJ whole genome shotgun (WGS) entry which is preliminary data.</text>
</comment>
<dbReference type="Pfam" id="PF00069">
    <property type="entry name" value="Pkinase"/>
    <property type="match status" value="1"/>
</dbReference>
<dbReference type="PROSITE" id="PS00108">
    <property type="entry name" value="PROTEIN_KINASE_ST"/>
    <property type="match status" value="1"/>
</dbReference>
<dbReference type="InterPro" id="IPR008271">
    <property type="entry name" value="Ser/Thr_kinase_AS"/>
</dbReference>
<dbReference type="SMART" id="SM00220">
    <property type="entry name" value="S_TKc"/>
    <property type="match status" value="1"/>
</dbReference>
<dbReference type="PANTHER" id="PTHR24346:SF107">
    <property type="entry name" value="SERINE_THREONINE-PROTEIN KINASE CHK1"/>
    <property type="match status" value="1"/>
</dbReference>
<sequence length="497" mass="55734">MCSIGWLPSADWFTVRRKIKEGKEKWCSQLKHQYSVAANMSSGGEFVEGWLVAQVLGEGSYGEVRLLVHSRSGANVALKAVQGDVGAREAGLHRALRHPNVLRCLGERRHNGMHYLFLEYAQGGELFDRIEPDVGMGETAARQYWRQLIAGLQYLHTRGVAHRDIKPENLLLDNAQTLKISDFGMATLFRVGTRERLMTRVCGTEPYAAPEVLSAAKKGYRAQPADLWAAALVLLAMLAGELPWERASREETRFVAWCTWIEQNGTCPSGPWRKLTPGALNLLRKTLNSDPDRRPTLDMLQRHHWLNEQQDDIDSKDRESERAWSSQPCAAGEQLSDTDMDELLSYSQPAHTDDLLLEAADGTQSTQGSGPGALLQRLVRRMTRVFVRCNEQEALRTLADALSTRGYTYRHLQPKLMAIECGEVKMRAWAVRVCGSGGDGGGVMVEFRRSRGCGLAFKRRYKELREALRSIAIPQPVTPYEDLLAPVTPRDCRMETA</sequence>
<name>A0AAV1JIL2_9NEOP</name>
<reference evidence="14 15" key="1">
    <citation type="submission" date="2023-11" db="EMBL/GenBank/DDBJ databases">
        <authorList>
            <person name="Okamura Y."/>
        </authorList>
    </citation>
    <scope>NUCLEOTIDE SEQUENCE [LARGE SCALE GENOMIC DNA]</scope>
</reference>
<accession>A0AAV1JIL2</accession>
<feature type="compositionally biased region" description="Basic and acidic residues" evidence="12">
    <location>
        <begin position="313"/>
        <end position="322"/>
    </location>
</feature>
<keyword evidence="3 11" id="KW-0723">Serine/threonine-protein kinase</keyword>
<dbReference type="PROSITE" id="PS00107">
    <property type="entry name" value="PROTEIN_KINASE_ATP"/>
    <property type="match status" value="1"/>
</dbReference>
<evidence type="ECO:0000256" key="3">
    <source>
        <dbReference type="ARBA" id="ARBA00022527"/>
    </source>
</evidence>
<dbReference type="InterPro" id="IPR000719">
    <property type="entry name" value="Prot_kinase_dom"/>
</dbReference>
<protein>
    <recommendedName>
        <fullName evidence="2">non-specific serine/threonine protein kinase</fullName>
        <ecNumber evidence="2">2.7.11.1</ecNumber>
    </recommendedName>
</protein>
<gene>
    <name evidence="14" type="ORF">LNINA_LOCUS8619</name>
</gene>
<dbReference type="GO" id="GO:0005737">
    <property type="term" value="C:cytoplasm"/>
    <property type="evidence" value="ECO:0007669"/>
    <property type="project" value="TreeGrafter"/>
</dbReference>
<dbReference type="GO" id="GO:0035556">
    <property type="term" value="P:intracellular signal transduction"/>
    <property type="evidence" value="ECO:0007669"/>
    <property type="project" value="TreeGrafter"/>
</dbReference>
<evidence type="ECO:0000256" key="12">
    <source>
        <dbReference type="SAM" id="MobiDB-lite"/>
    </source>
</evidence>
<dbReference type="Gene3D" id="1.10.510.10">
    <property type="entry name" value="Transferase(Phosphotransferase) domain 1"/>
    <property type="match status" value="1"/>
</dbReference>
<keyword evidence="5 10" id="KW-0547">Nucleotide-binding</keyword>
<evidence type="ECO:0000256" key="10">
    <source>
        <dbReference type="PROSITE-ProRule" id="PRU10141"/>
    </source>
</evidence>
<feature type="binding site" evidence="10">
    <location>
        <position position="79"/>
    </location>
    <ligand>
        <name>ATP</name>
        <dbReference type="ChEBI" id="CHEBI:30616"/>
    </ligand>
</feature>
<keyword evidence="4" id="KW-0808">Transferase</keyword>
<dbReference type="PROSITE" id="PS50011">
    <property type="entry name" value="PROTEIN_KINASE_DOM"/>
    <property type="match status" value="1"/>
</dbReference>
<keyword evidence="6" id="KW-0418">Kinase</keyword>
<evidence type="ECO:0000256" key="6">
    <source>
        <dbReference type="ARBA" id="ARBA00022777"/>
    </source>
</evidence>
<comment type="catalytic activity">
    <reaction evidence="9">
        <text>L-seryl-[protein] + ATP = O-phospho-L-seryl-[protein] + ADP + H(+)</text>
        <dbReference type="Rhea" id="RHEA:17989"/>
        <dbReference type="Rhea" id="RHEA-COMP:9863"/>
        <dbReference type="Rhea" id="RHEA-COMP:11604"/>
        <dbReference type="ChEBI" id="CHEBI:15378"/>
        <dbReference type="ChEBI" id="CHEBI:29999"/>
        <dbReference type="ChEBI" id="CHEBI:30616"/>
        <dbReference type="ChEBI" id="CHEBI:83421"/>
        <dbReference type="ChEBI" id="CHEBI:456216"/>
        <dbReference type="EC" id="2.7.11.1"/>
    </reaction>
</comment>
<dbReference type="AlphaFoldDB" id="A0AAV1JIL2"/>
<dbReference type="GO" id="GO:0005524">
    <property type="term" value="F:ATP binding"/>
    <property type="evidence" value="ECO:0007669"/>
    <property type="project" value="UniProtKB-UniRule"/>
</dbReference>
<dbReference type="PANTHER" id="PTHR24346">
    <property type="entry name" value="MAP/MICROTUBULE AFFINITY-REGULATING KINASE"/>
    <property type="match status" value="1"/>
</dbReference>
<dbReference type="EMBL" id="CAVLEF010000011">
    <property type="protein sequence ID" value="CAK1549309.1"/>
    <property type="molecule type" value="Genomic_DNA"/>
</dbReference>
<evidence type="ECO:0000259" key="13">
    <source>
        <dbReference type="PROSITE" id="PS50011"/>
    </source>
</evidence>
<dbReference type="SUPFAM" id="SSF56112">
    <property type="entry name" value="Protein kinase-like (PK-like)"/>
    <property type="match status" value="1"/>
</dbReference>
<dbReference type="EC" id="2.7.11.1" evidence="2"/>